<protein>
    <recommendedName>
        <fullName evidence="6">Peptidase C1A papain C-terminal domain-containing protein</fullName>
    </recommendedName>
</protein>
<dbReference type="SMART" id="SM00728">
    <property type="entry name" value="ChW"/>
    <property type="match status" value="6"/>
</dbReference>
<feature type="domain" description="Peptidase C1A papain C-terminal" evidence="2">
    <location>
        <begin position="328"/>
        <end position="382"/>
    </location>
</feature>
<evidence type="ECO:0008006" key="6">
    <source>
        <dbReference type="Google" id="ProtNLM"/>
    </source>
</evidence>
<dbReference type="OrthoDB" id="9763643at2"/>
<reference evidence="4 5" key="1">
    <citation type="submission" date="2018-09" db="EMBL/GenBank/DDBJ databases">
        <title>Genome sequencing of strain 1JSPR-7.</title>
        <authorList>
            <person name="Heo J."/>
            <person name="Kim S.-J."/>
            <person name="Kwon S.-W."/>
        </authorList>
    </citation>
    <scope>NUCLEOTIDE SEQUENCE [LARGE SCALE GENOMIC DNA]</scope>
    <source>
        <strain evidence="4 5">1JSPR-7</strain>
    </source>
</reference>
<organism evidence="4 5">
    <name type="scientific">Lactococcus allomyrinae</name>
    <dbReference type="NCBI Taxonomy" id="2419773"/>
    <lineage>
        <taxon>Bacteria</taxon>
        <taxon>Bacillati</taxon>
        <taxon>Bacillota</taxon>
        <taxon>Bacilli</taxon>
        <taxon>Lactobacillales</taxon>
        <taxon>Streptococcaceae</taxon>
        <taxon>Lactococcus</taxon>
    </lineage>
</organism>
<dbReference type="InterPro" id="IPR038765">
    <property type="entry name" value="Papain-like_cys_pep_sf"/>
</dbReference>
<dbReference type="GO" id="GO:0008234">
    <property type="term" value="F:cysteine-type peptidase activity"/>
    <property type="evidence" value="ECO:0007669"/>
    <property type="project" value="InterPro"/>
</dbReference>
<sequence length="879" mass="94045">MKNKKWIISLIICCLLGSLVYSEPVLSQMNGAPQKAAQIKPSIRKVGKDGQTGGLLQTLLPHALPSNQLQSTATQDSLGSSGTTDNLPETTTSSSSPIVSSGALPALWNPLNPSSTNYQKVTPVLNQGIQNICWSFTGTDTIATSSLSQLGTAPSLSPVYYDYLSAYNAFTNNTINPLSIMLYNTTGQLVPRQLSTDGNTLDYVPVMSVQGYDPVTATSLPQPQPVTTALDTPMNQTAFNNLTKANVHVSDSYKLTGFAPNQLPASSSAIMNRVNQIKQLVYQYGAVQFGLEAGISLVAPYYNSQTNASYVPYSAATAGGALVTTYDNQEYLNQDHELQIVGYDDNYSANNFTQNPGMNGAFVVKNTWGTSFGIGGYFYLSYADVYVAGSEIYADEVVTTQSGEKTYSATNISPEASGYYYPLSGSSNIVNTIFANTYTSQTVSTNQVEQLNSISAYIDQAGVSVELLYKTGTANSGTYTQLGTYTFTDAGYQTIPLSNAIVLPSNSSYTVAIQILSLPSACKALNVPVQRKSDGSTGIYPVMTTGNSWSKYSGSWTNLSSTESANLYLGANTEVMPLQSPSISYQTQVQNYGWVSPTYNGQTNGTTGLALRVEALKASLLNLPSNLSGNIQYQAYVQGIGWQSTTATDGAIAGTVGQAKRMEAFRMQLTGSIASQYDVYYRAYVQNIGWLGWTKNWQTAGTSGMAYRIEAVQVQLVAKGSAAPSNGSVTFPYLTLPTVSYSTHVQNIGWQAPVVNGALSGTTGKSLRMEALKVELQNIASGVTGGITYRSQSQKIGWQAWVSDNSISGTTGQGLRDEAIEIKLTGGLSNYFNVYYRAHVQSIGWQAWVSNGATAGTVGKGLRMEALEIKIIPKANPAP</sequence>
<gene>
    <name evidence="4" type="ORF">D7I46_11315</name>
</gene>
<dbReference type="InterPro" id="IPR000668">
    <property type="entry name" value="Peptidase_C1A_C"/>
</dbReference>
<evidence type="ECO:0000259" key="3">
    <source>
        <dbReference type="Pfam" id="PF18560"/>
    </source>
</evidence>
<feature type="compositionally biased region" description="Polar residues" evidence="1">
    <location>
        <begin position="70"/>
        <end position="89"/>
    </location>
</feature>
<dbReference type="Gene3D" id="3.90.70.10">
    <property type="entry name" value="Cysteine proteinases"/>
    <property type="match status" value="1"/>
</dbReference>
<accession>A0A387BH69</accession>
<dbReference type="RefSeq" id="WP_120772964.1">
    <property type="nucleotide sequence ID" value="NZ_CP032627.1"/>
</dbReference>
<keyword evidence="5" id="KW-1185">Reference proteome</keyword>
<dbReference type="EMBL" id="CP032627">
    <property type="protein sequence ID" value="AYG01594.1"/>
    <property type="molecule type" value="Genomic_DNA"/>
</dbReference>
<dbReference type="KEGG" id="lact:D7I46_11315"/>
<name>A0A387BH69_9LACT</name>
<dbReference type="Pfam" id="PF18560">
    <property type="entry name" value="Lectin_like"/>
    <property type="match status" value="1"/>
</dbReference>
<evidence type="ECO:0000259" key="2">
    <source>
        <dbReference type="Pfam" id="PF00112"/>
    </source>
</evidence>
<dbReference type="CDD" id="cd02619">
    <property type="entry name" value="Peptidase_C1"/>
    <property type="match status" value="1"/>
</dbReference>
<dbReference type="Pfam" id="PF07538">
    <property type="entry name" value="ChW"/>
    <property type="match status" value="6"/>
</dbReference>
<evidence type="ECO:0000256" key="1">
    <source>
        <dbReference type="SAM" id="MobiDB-lite"/>
    </source>
</evidence>
<proteinExistence type="predicted"/>
<feature type="region of interest" description="Disordered" evidence="1">
    <location>
        <begin position="70"/>
        <end position="98"/>
    </location>
</feature>
<dbReference type="AlphaFoldDB" id="A0A387BH69"/>
<dbReference type="InterPro" id="IPR040528">
    <property type="entry name" value="Lectin-like"/>
</dbReference>
<feature type="domain" description="Lectin-like" evidence="3">
    <location>
        <begin position="431"/>
        <end position="571"/>
    </location>
</feature>
<dbReference type="SUPFAM" id="SSF54001">
    <property type="entry name" value="Cysteine proteinases"/>
    <property type="match status" value="1"/>
</dbReference>
<dbReference type="Pfam" id="PF00112">
    <property type="entry name" value="Peptidase_C1"/>
    <property type="match status" value="1"/>
</dbReference>
<dbReference type="GO" id="GO:0006508">
    <property type="term" value="P:proteolysis"/>
    <property type="evidence" value="ECO:0007669"/>
    <property type="project" value="InterPro"/>
</dbReference>
<dbReference type="Proteomes" id="UP000269374">
    <property type="component" value="Chromosome"/>
</dbReference>
<evidence type="ECO:0000313" key="4">
    <source>
        <dbReference type="EMBL" id="AYG01594.1"/>
    </source>
</evidence>
<dbReference type="InterPro" id="IPR006637">
    <property type="entry name" value="ChW"/>
</dbReference>
<evidence type="ECO:0000313" key="5">
    <source>
        <dbReference type="Proteomes" id="UP000269374"/>
    </source>
</evidence>